<evidence type="ECO:0000313" key="3">
    <source>
        <dbReference type="EMBL" id="CAL1586532.1"/>
    </source>
</evidence>
<protein>
    <recommendedName>
        <fullName evidence="2">Calponin-homology (CH) domain-containing protein</fullName>
    </recommendedName>
</protein>
<feature type="region of interest" description="Disordered" evidence="1">
    <location>
        <begin position="202"/>
        <end position="223"/>
    </location>
</feature>
<dbReference type="EMBL" id="OZ035839">
    <property type="protein sequence ID" value="CAL1586532.1"/>
    <property type="molecule type" value="Genomic_DNA"/>
</dbReference>
<feature type="compositionally biased region" description="Low complexity" evidence="1">
    <location>
        <begin position="212"/>
        <end position="223"/>
    </location>
</feature>
<dbReference type="PANTHER" id="PTHR11915">
    <property type="entry name" value="SPECTRIN/FILAMIN RELATED CYTOSKELETAL PROTEIN"/>
    <property type="match status" value="1"/>
</dbReference>
<dbReference type="Proteomes" id="UP001497482">
    <property type="component" value="Chromosome 17"/>
</dbReference>
<feature type="domain" description="Calponin-homology (CH)" evidence="2">
    <location>
        <begin position="13"/>
        <end position="118"/>
    </location>
</feature>
<dbReference type="Pfam" id="PF00307">
    <property type="entry name" value="CH"/>
    <property type="match status" value="1"/>
</dbReference>
<sequence length="297" mass="32866">MHYLLSLPISLDSISHRDTTGNKNTTYTNYNGFNVLNFTTSWSDGLAFNAIVHHFRPHAFSWDHVVGMTPIERMDHAFTAAKTHLSIEKLLDPEDVAVQLPDKKSIIMYVTSLFAVLPKDVTMEAIREVETLPRKYKVEAQAGATLNAQREEAPSSPRPETPDTATEPEADLSFSEVDLDTYQTTLEEVLTWLLSAEDAESLSNQPASGVKRPSPQRATPRTARTTPFHVGLHQATPHQATPHHAALHHAVPPHAAPHQAAPSRNAPLHNAPHYAAPHRTTQHRSKEVAPLCDDLLP</sequence>
<feature type="compositionally biased region" description="Low complexity" evidence="1">
    <location>
        <begin position="253"/>
        <end position="262"/>
    </location>
</feature>
<dbReference type="InterPro" id="IPR036872">
    <property type="entry name" value="CH_dom_sf"/>
</dbReference>
<feature type="region of interest" description="Disordered" evidence="1">
    <location>
        <begin position="145"/>
        <end position="175"/>
    </location>
</feature>
<dbReference type="InterPro" id="IPR001715">
    <property type="entry name" value="CH_dom"/>
</dbReference>
<feature type="region of interest" description="Disordered" evidence="1">
    <location>
        <begin position="253"/>
        <end position="297"/>
    </location>
</feature>
<dbReference type="SMART" id="SM00033">
    <property type="entry name" value="CH"/>
    <property type="match status" value="1"/>
</dbReference>
<evidence type="ECO:0000313" key="4">
    <source>
        <dbReference type="Proteomes" id="UP001497482"/>
    </source>
</evidence>
<reference evidence="3 4" key="1">
    <citation type="submission" date="2024-04" db="EMBL/GenBank/DDBJ databases">
        <authorList>
            <person name="Waldvogel A.-M."/>
            <person name="Schoenle A."/>
        </authorList>
    </citation>
    <scope>NUCLEOTIDE SEQUENCE [LARGE SCALE GENOMIC DNA]</scope>
</reference>
<dbReference type="AlphaFoldDB" id="A0AAV2K9C5"/>
<accession>A0AAV2K9C5</accession>
<dbReference type="Gene3D" id="1.10.418.10">
    <property type="entry name" value="Calponin-like domain"/>
    <property type="match status" value="1"/>
</dbReference>
<keyword evidence="4" id="KW-1185">Reference proteome</keyword>
<evidence type="ECO:0000259" key="2">
    <source>
        <dbReference type="PROSITE" id="PS50021"/>
    </source>
</evidence>
<dbReference type="PROSITE" id="PS50021">
    <property type="entry name" value="CH"/>
    <property type="match status" value="1"/>
</dbReference>
<proteinExistence type="predicted"/>
<gene>
    <name evidence="3" type="ORF">KC01_LOCUS16578</name>
</gene>
<name>A0AAV2K9C5_KNICA</name>
<evidence type="ECO:0000256" key="1">
    <source>
        <dbReference type="SAM" id="MobiDB-lite"/>
    </source>
</evidence>
<organism evidence="3 4">
    <name type="scientific">Knipowitschia caucasica</name>
    <name type="common">Caucasian dwarf goby</name>
    <name type="synonym">Pomatoschistus caucasicus</name>
    <dbReference type="NCBI Taxonomy" id="637954"/>
    <lineage>
        <taxon>Eukaryota</taxon>
        <taxon>Metazoa</taxon>
        <taxon>Chordata</taxon>
        <taxon>Craniata</taxon>
        <taxon>Vertebrata</taxon>
        <taxon>Euteleostomi</taxon>
        <taxon>Actinopterygii</taxon>
        <taxon>Neopterygii</taxon>
        <taxon>Teleostei</taxon>
        <taxon>Neoteleostei</taxon>
        <taxon>Acanthomorphata</taxon>
        <taxon>Gobiaria</taxon>
        <taxon>Gobiiformes</taxon>
        <taxon>Gobioidei</taxon>
        <taxon>Gobiidae</taxon>
        <taxon>Gobiinae</taxon>
        <taxon>Knipowitschia</taxon>
    </lineage>
</organism>
<dbReference type="SUPFAM" id="SSF47576">
    <property type="entry name" value="Calponin-homology domain, CH-domain"/>
    <property type="match status" value="1"/>
</dbReference>